<reference evidence="9 10" key="1">
    <citation type="journal article" date="2020" name="Pathogens">
        <title>First Whole Genome Sequence of Anaplasma platys, an Obligate Intracellular Rickettsial Pathogen of Dogs.</title>
        <authorList>
            <person name="Llanes A."/>
            <person name="Rajeev S."/>
        </authorList>
    </citation>
    <scope>NUCLEOTIDE SEQUENCE [LARGE SCALE GENOMIC DNA]</scope>
    <source>
        <strain evidence="9 10">S3</strain>
    </source>
</reference>
<dbReference type="HAMAP" id="MF_00201">
    <property type="entry name" value="RecO"/>
    <property type="match status" value="1"/>
</dbReference>
<evidence type="ECO:0000256" key="4">
    <source>
        <dbReference type="ARBA" id="ARBA00023172"/>
    </source>
</evidence>
<comment type="similarity">
    <text evidence="1 7">Belongs to the RecO family.</text>
</comment>
<dbReference type="NCBIfam" id="TIGR00613">
    <property type="entry name" value="reco"/>
    <property type="match status" value="1"/>
</dbReference>
<dbReference type="Gene3D" id="1.20.1440.120">
    <property type="entry name" value="Recombination protein O, C-terminal domain"/>
    <property type="match status" value="1"/>
</dbReference>
<evidence type="ECO:0000256" key="1">
    <source>
        <dbReference type="ARBA" id="ARBA00007452"/>
    </source>
</evidence>
<dbReference type="Pfam" id="PF02565">
    <property type="entry name" value="RecO_C"/>
    <property type="match status" value="1"/>
</dbReference>
<feature type="domain" description="DNA replication/recombination mediator RecO N-terminal" evidence="8">
    <location>
        <begin position="1"/>
        <end position="74"/>
    </location>
</feature>
<proteinExistence type="inferred from homology"/>
<keyword evidence="10" id="KW-1185">Reference proteome</keyword>
<evidence type="ECO:0000313" key="9">
    <source>
        <dbReference type="EMBL" id="QJC27617.1"/>
    </source>
</evidence>
<evidence type="ECO:0000256" key="6">
    <source>
        <dbReference type="ARBA" id="ARBA00033409"/>
    </source>
</evidence>
<evidence type="ECO:0000256" key="7">
    <source>
        <dbReference type="HAMAP-Rule" id="MF_00201"/>
    </source>
</evidence>
<dbReference type="KEGG" id="aplt:ANPL_02775"/>
<evidence type="ECO:0000256" key="3">
    <source>
        <dbReference type="ARBA" id="ARBA00022763"/>
    </source>
</evidence>
<accession>A0A858PYG8</accession>
<evidence type="ECO:0000256" key="2">
    <source>
        <dbReference type="ARBA" id="ARBA00021310"/>
    </source>
</evidence>
<dbReference type="InterPro" id="IPR037278">
    <property type="entry name" value="ARFGAP/RecO"/>
</dbReference>
<dbReference type="Proteomes" id="UP000500930">
    <property type="component" value="Chromosome"/>
</dbReference>
<dbReference type="EMBL" id="CP046391">
    <property type="protein sequence ID" value="QJC27617.1"/>
    <property type="molecule type" value="Genomic_DNA"/>
</dbReference>
<dbReference type="PANTHER" id="PTHR33991">
    <property type="entry name" value="DNA REPAIR PROTEIN RECO"/>
    <property type="match status" value="1"/>
</dbReference>
<dbReference type="PANTHER" id="PTHR33991:SF1">
    <property type="entry name" value="DNA REPAIR PROTEIN RECO"/>
    <property type="match status" value="1"/>
</dbReference>
<dbReference type="GO" id="GO:0006302">
    <property type="term" value="P:double-strand break repair"/>
    <property type="evidence" value="ECO:0007669"/>
    <property type="project" value="TreeGrafter"/>
</dbReference>
<dbReference type="InterPro" id="IPR042242">
    <property type="entry name" value="RecO_C"/>
</dbReference>
<dbReference type="Gene3D" id="2.40.50.140">
    <property type="entry name" value="Nucleic acid-binding proteins"/>
    <property type="match status" value="1"/>
</dbReference>
<dbReference type="Pfam" id="PF11967">
    <property type="entry name" value="RecO_N"/>
    <property type="match status" value="1"/>
</dbReference>
<protein>
    <recommendedName>
        <fullName evidence="2 7">DNA repair protein RecO</fullName>
    </recommendedName>
    <alternativeName>
        <fullName evidence="6 7">Recombination protein O</fullName>
    </alternativeName>
</protein>
<dbReference type="GO" id="GO:0043590">
    <property type="term" value="C:bacterial nucleoid"/>
    <property type="evidence" value="ECO:0007669"/>
    <property type="project" value="TreeGrafter"/>
</dbReference>
<evidence type="ECO:0000259" key="8">
    <source>
        <dbReference type="Pfam" id="PF11967"/>
    </source>
</evidence>
<keyword evidence="3 7" id="KW-0227">DNA damage</keyword>
<sequence>MQWRENGIVVNIKHYGDTRVILCVFTRNHGVYNGLLRLSKKKQRLQVGDIVLITWRARLANNLGHFTTCEVVSSAFYYYFQDRIKLLCLSSVTSTICKAIPVSDAHPSLYDYLMKFTRAAESNGHWYSTYLKLELEMLAQLGFALDLSKCAVYNTSDNLLFISPKTGKAISETAGTEFRHLLFPLPKILLSLYWDEYPYECSKREFATCLRILGFFVHRHLLSGDENFFEQRKILISSLFC</sequence>
<name>A0A858PYG8_9RICK</name>
<dbReference type="InterPro" id="IPR022572">
    <property type="entry name" value="DNA_rep/recomb_RecO_N"/>
</dbReference>
<comment type="function">
    <text evidence="7">Involved in DNA repair and RecF pathway recombination.</text>
</comment>
<keyword evidence="4 7" id="KW-0233">DNA recombination</keyword>
<dbReference type="InterPro" id="IPR012340">
    <property type="entry name" value="NA-bd_OB-fold"/>
</dbReference>
<dbReference type="GO" id="GO:0006310">
    <property type="term" value="P:DNA recombination"/>
    <property type="evidence" value="ECO:0007669"/>
    <property type="project" value="UniProtKB-UniRule"/>
</dbReference>
<dbReference type="InterPro" id="IPR003717">
    <property type="entry name" value="RecO"/>
</dbReference>
<dbReference type="RefSeq" id="WP_169193255.1">
    <property type="nucleotide sequence ID" value="NZ_CP046391.1"/>
</dbReference>
<dbReference type="AlphaFoldDB" id="A0A858PYG8"/>
<evidence type="ECO:0000256" key="5">
    <source>
        <dbReference type="ARBA" id="ARBA00023204"/>
    </source>
</evidence>
<dbReference type="SUPFAM" id="SSF57863">
    <property type="entry name" value="ArfGap/RecO-like zinc finger"/>
    <property type="match status" value="1"/>
</dbReference>
<dbReference type="SUPFAM" id="SSF50249">
    <property type="entry name" value="Nucleic acid-binding proteins"/>
    <property type="match status" value="1"/>
</dbReference>
<keyword evidence="5 7" id="KW-0234">DNA repair</keyword>
<gene>
    <name evidence="7 9" type="primary">recO</name>
    <name evidence="9" type="ORF">ANPL_02775</name>
</gene>
<evidence type="ECO:0000313" key="10">
    <source>
        <dbReference type="Proteomes" id="UP000500930"/>
    </source>
</evidence>
<organism evidence="9 10">
    <name type="scientific">Anaplasma platys</name>
    <dbReference type="NCBI Taxonomy" id="949"/>
    <lineage>
        <taxon>Bacteria</taxon>
        <taxon>Pseudomonadati</taxon>
        <taxon>Pseudomonadota</taxon>
        <taxon>Alphaproteobacteria</taxon>
        <taxon>Rickettsiales</taxon>
        <taxon>Anaplasmataceae</taxon>
        <taxon>Anaplasma</taxon>
    </lineage>
</organism>